<sequence length="191" mass="21123">MAAARALWRPGLPVPRGCGRLWAQPGRAAAAAAPPPPSGASPGARSPFDRRLKRKQKNWAALRPRPAECEYLRDEVRGGAGPARARRGAARRNADGWVSRRSAAAWRTGCWTSPGTRVPPARRARRVPAAPDVAALVPQDVPSRFGPRLRERLHRSAPEPGSHRKTRSGRYCGECFQKHRRVRNPYDQRGR</sequence>
<evidence type="ECO:0000256" key="1">
    <source>
        <dbReference type="SAM" id="MobiDB-lite"/>
    </source>
</evidence>
<dbReference type="OrthoDB" id="16816at2759"/>
<feature type="region of interest" description="Disordered" evidence="1">
    <location>
        <begin position="111"/>
        <end position="172"/>
    </location>
</feature>
<evidence type="ECO:0000313" key="2">
    <source>
        <dbReference type="EMBL" id="CAH65042.1"/>
    </source>
</evidence>
<dbReference type="KEGG" id="gga:416742"/>
<dbReference type="EMBL" id="AJ851408">
    <property type="protein sequence ID" value="CAH65042.1"/>
    <property type="molecule type" value="mRNA"/>
</dbReference>
<gene>
    <name evidence="2" type="ORF">RCJMB04_1p18</name>
</gene>
<proteinExistence type="evidence at transcript level"/>
<feature type="compositionally biased region" description="Low complexity" evidence="1">
    <location>
        <begin position="127"/>
        <end position="142"/>
    </location>
</feature>
<dbReference type="VEuPathDB" id="HostDB:geneid_416742"/>
<feature type="compositionally biased region" description="Basic and acidic residues" evidence="1">
    <location>
        <begin position="148"/>
        <end position="157"/>
    </location>
</feature>
<protein>
    <submittedName>
        <fullName evidence="2">Uncharacterized protein</fullName>
    </submittedName>
</protein>
<dbReference type="AlphaFoldDB" id="Q5F492"/>
<feature type="region of interest" description="Disordered" evidence="1">
    <location>
        <begin position="25"/>
        <end position="50"/>
    </location>
</feature>
<reference evidence="2" key="1">
    <citation type="journal article" date="2005" name="Genome Biol.">
        <title>Full-length cDNAs from chicken bursal lymphocytes to facilitate gene function analysis.</title>
        <authorList>
            <person name="Caldwell R.B."/>
            <person name="Kierzek A.M."/>
            <person name="Arakawa H."/>
            <person name="Bezzubov Y."/>
            <person name="Zaim J."/>
            <person name="Fiedler P."/>
            <person name="Kutter S."/>
            <person name="Blagodatski A."/>
            <person name="Kostovska D."/>
            <person name="Koter M."/>
            <person name="Plachy J."/>
            <person name="Carninci P."/>
            <person name="Hayashizaki Y."/>
            <person name="Buerstedde J.M."/>
        </authorList>
    </citation>
    <scope>NUCLEOTIDE SEQUENCE</scope>
    <source>
        <strain evidence="2">CB</strain>
        <tissue evidence="2">Bursa</tissue>
    </source>
</reference>
<accession>Q5F492</accession>
<dbReference type="RefSeq" id="NP_001265012.2">
    <property type="nucleotide sequence ID" value="NM_001278083.2"/>
</dbReference>
<organism evidence="2">
    <name type="scientific">Gallus gallus</name>
    <name type="common">Chicken</name>
    <dbReference type="NCBI Taxonomy" id="9031"/>
    <lineage>
        <taxon>Eukaryota</taxon>
        <taxon>Metazoa</taxon>
        <taxon>Chordata</taxon>
        <taxon>Craniata</taxon>
        <taxon>Vertebrata</taxon>
        <taxon>Euteleostomi</taxon>
        <taxon>Archelosauria</taxon>
        <taxon>Archosauria</taxon>
        <taxon>Dinosauria</taxon>
        <taxon>Saurischia</taxon>
        <taxon>Theropoda</taxon>
        <taxon>Coelurosauria</taxon>
        <taxon>Aves</taxon>
        <taxon>Neognathae</taxon>
        <taxon>Galloanserae</taxon>
        <taxon>Galliformes</taxon>
        <taxon>Phasianidae</taxon>
        <taxon>Phasianinae</taxon>
        <taxon>Gallus</taxon>
    </lineage>
</organism>
<name>Q5F492_CHICK</name>
<feature type="region of interest" description="Disordered" evidence="1">
    <location>
        <begin position="77"/>
        <end position="98"/>
    </location>
</feature>